<feature type="compositionally biased region" description="Low complexity" evidence="1">
    <location>
        <begin position="265"/>
        <end position="318"/>
    </location>
</feature>
<feature type="domain" description="DUF3821" evidence="2">
    <location>
        <begin position="47"/>
        <end position="238"/>
    </location>
</feature>
<evidence type="ECO:0000313" key="3">
    <source>
        <dbReference type="EMBL" id="MDN7024908.1"/>
    </source>
</evidence>
<proteinExistence type="predicted"/>
<organism evidence="3 4">
    <name type="scientific">Methanoculleus frigidifontis</name>
    <dbReference type="NCBI Taxonomy" id="2584085"/>
    <lineage>
        <taxon>Archaea</taxon>
        <taxon>Methanobacteriati</taxon>
        <taxon>Methanobacteriota</taxon>
        <taxon>Stenosarchaea group</taxon>
        <taxon>Methanomicrobia</taxon>
        <taxon>Methanomicrobiales</taxon>
        <taxon>Methanomicrobiaceae</taxon>
        <taxon>Methanoculleus</taxon>
    </lineage>
</organism>
<name>A0ABT8MAE4_9EURY</name>
<keyword evidence="4" id="KW-1185">Reference proteome</keyword>
<dbReference type="RefSeq" id="WP_301664033.1">
    <property type="nucleotide sequence ID" value="NZ_VCYH01000005.1"/>
</dbReference>
<protein>
    <submittedName>
        <fullName evidence="3">DUF3821 domain-containing protein</fullName>
    </submittedName>
</protein>
<evidence type="ECO:0000313" key="4">
    <source>
        <dbReference type="Proteomes" id="UP001168338"/>
    </source>
</evidence>
<comment type="caution">
    <text evidence="3">The sequence shown here is derived from an EMBL/GenBank/DDBJ whole genome shotgun (WGS) entry which is preliminary data.</text>
</comment>
<reference evidence="3" key="1">
    <citation type="submission" date="2019-05" db="EMBL/GenBank/DDBJ databases">
        <title>Methanoculleus sp. FWC-SCC1, a methanogenic archaeon isolated from deep marine cold seep.</title>
        <authorList>
            <person name="Chen Y.-W."/>
            <person name="Chen S.-C."/>
            <person name="Teng N.-H."/>
            <person name="Lai M.-C."/>
        </authorList>
    </citation>
    <scope>NUCLEOTIDE SEQUENCE</scope>
    <source>
        <strain evidence="3">FWC-SCC1</strain>
    </source>
</reference>
<dbReference type="Proteomes" id="UP001168338">
    <property type="component" value="Unassembled WGS sequence"/>
</dbReference>
<evidence type="ECO:0000259" key="2">
    <source>
        <dbReference type="Pfam" id="PF12863"/>
    </source>
</evidence>
<dbReference type="Pfam" id="PF12863">
    <property type="entry name" value="DUF3821"/>
    <property type="match status" value="1"/>
</dbReference>
<evidence type="ECO:0000256" key="1">
    <source>
        <dbReference type="SAM" id="MobiDB-lite"/>
    </source>
</evidence>
<dbReference type="EMBL" id="VCYH01000005">
    <property type="protein sequence ID" value="MDN7024908.1"/>
    <property type="molecule type" value="Genomic_DNA"/>
</dbReference>
<sequence>MSAETACRIPGRRILPAVLLLCVLALAVCTAPAGARSPTIHDIQPYDTVFVYEQNLDLTALRNATTDNPVTTLRKYQDDNPGRALVNDVNVPDDTDFDLLPIEVGDEYGVYFAFNPTDGNTKQILIREPTVFLDVVLANPYHADSVDGLTISPSTMLAFKIISPDVGAFYHTGNTYPATVDLVITSPGGGQSTIIGGRDMSGLNLTGSQVYTDDPGMPGAVSLSALKQGSYSVQARWNTPQEFADFAEDSNSITFNVGNRVGINTGTPTPTPAETTATPTPTATATAPPTTLPTTAATTAPTTVPATETTPATTPTQTPLSLFTVLGACAVVVFIAGRRD</sequence>
<accession>A0ABT8MAE4</accession>
<dbReference type="InterPro" id="IPR024277">
    <property type="entry name" value="DUF3821"/>
</dbReference>
<gene>
    <name evidence="3" type="ORF">FGU65_08405</name>
</gene>
<feature type="region of interest" description="Disordered" evidence="1">
    <location>
        <begin position="259"/>
        <end position="318"/>
    </location>
</feature>